<organism evidence="2 3">
    <name type="scientific">Paramaledivibacter caminithermalis (strain DSM 15212 / CIP 107654 / DViRD3)</name>
    <name type="common">Clostridium caminithermale</name>
    <dbReference type="NCBI Taxonomy" id="1121301"/>
    <lineage>
        <taxon>Bacteria</taxon>
        <taxon>Bacillati</taxon>
        <taxon>Bacillota</taxon>
        <taxon>Clostridia</taxon>
        <taxon>Peptostreptococcales</taxon>
        <taxon>Caminicellaceae</taxon>
        <taxon>Paramaledivibacter</taxon>
    </lineage>
</organism>
<dbReference type="Pfam" id="PF05598">
    <property type="entry name" value="DUF772"/>
    <property type="match status" value="1"/>
</dbReference>
<keyword evidence="3" id="KW-1185">Reference proteome</keyword>
<evidence type="ECO:0000313" key="3">
    <source>
        <dbReference type="Proteomes" id="UP000184465"/>
    </source>
</evidence>
<dbReference type="PANTHER" id="PTHR33408:SF2">
    <property type="entry name" value="TRANSPOSASE DDE DOMAIN-CONTAINING PROTEIN"/>
    <property type="match status" value="1"/>
</dbReference>
<feature type="non-terminal residue" evidence="2">
    <location>
        <position position="77"/>
    </location>
</feature>
<dbReference type="InterPro" id="IPR008490">
    <property type="entry name" value="Transposase_InsH_N"/>
</dbReference>
<accession>A0A1M6TXP0</accession>
<protein>
    <recommendedName>
        <fullName evidence="1">Transposase InsH N-terminal domain-containing protein</fullName>
    </recommendedName>
</protein>
<evidence type="ECO:0000259" key="1">
    <source>
        <dbReference type="Pfam" id="PF05598"/>
    </source>
</evidence>
<gene>
    <name evidence="2" type="ORF">SAMN02745912_03824</name>
</gene>
<reference evidence="2 3" key="1">
    <citation type="submission" date="2016-11" db="EMBL/GenBank/DDBJ databases">
        <authorList>
            <person name="Jaros S."/>
            <person name="Januszkiewicz K."/>
            <person name="Wedrychowicz H."/>
        </authorList>
    </citation>
    <scope>NUCLEOTIDE SEQUENCE [LARGE SCALE GENOMIC DNA]</scope>
    <source>
        <strain evidence="2 3">DSM 15212</strain>
    </source>
</reference>
<name>A0A1M6TXP0_PARC5</name>
<proteinExistence type="predicted"/>
<dbReference type="AlphaFoldDB" id="A0A1M6TXP0"/>
<dbReference type="EMBL" id="FRAG01000113">
    <property type="protein sequence ID" value="SHK61815.1"/>
    <property type="molecule type" value="Genomic_DNA"/>
</dbReference>
<feature type="domain" description="Transposase InsH N-terminal" evidence="1">
    <location>
        <begin position="18"/>
        <end position="76"/>
    </location>
</feature>
<dbReference type="STRING" id="1121301.SAMN02745912_03824"/>
<sequence>MRYIEGINRKSKIAFPEYIDDYITEDNPVRIIDAFVESLDMAELGFKNSIPKDKGRPGYDPKDMLRLYIYGYMNKIT</sequence>
<dbReference type="PANTHER" id="PTHR33408">
    <property type="entry name" value="TRANSPOSASE"/>
    <property type="match status" value="1"/>
</dbReference>
<dbReference type="Proteomes" id="UP000184465">
    <property type="component" value="Unassembled WGS sequence"/>
</dbReference>
<dbReference type="OrthoDB" id="9789070at2"/>
<dbReference type="RefSeq" id="WP_131821369.1">
    <property type="nucleotide sequence ID" value="NZ_FRAG01000113.1"/>
</dbReference>
<evidence type="ECO:0000313" key="2">
    <source>
        <dbReference type="EMBL" id="SHK61815.1"/>
    </source>
</evidence>